<dbReference type="InterPro" id="IPR020904">
    <property type="entry name" value="Sc_DH/Rdtase_CS"/>
</dbReference>
<dbReference type="Proteomes" id="UP001162480">
    <property type="component" value="Chromosome 8"/>
</dbReference>
<accession>A0AA36F5M5</accession>
<gene>
    <name evidence="4" type="ORF">OCTVUL_1B000005</name>
</gene>
<feature type="transmembrane region" description="Helical" evidence="3">
    <location>
        <begin position="33"/>
        <end position="55"/>
    </location>
</feature>
<evidence type="ECO:0000313" key="5">
    <source>
        <dbReference type="Proteomes" id="UP001162480"/>
    </source>
</evidence>
<dbReference type="InterPro" id="IPR036291">
    <property type="entry name" value="NAD(P)-bd_dom_sf"/>
</dbReference>
<proteinExistence type="inferred from homology"/>
<keyword evidence="3" id="KW-0812">Transmembrane</keyword>
<protein>
    <submittedName>
        <fullName evidence="4">Retinol dehydrogenase 7-like</fullName>
    </submittedName>
</protein>
<dbReference type="PANTHER" id="PTHR43313:SF50">
    <property type="entry name" value="GH26015P"/>
    <property type="match status" value="1"/>
</dbReference>
<dbReference type="SUPFAM" id="SSF51735">
    <property type="entry name" value="NAD(P)-binding Rossmann-fold domains"/>
    <property type="match status" value="1"/>
</dbReference>
<keyword evidence="5" id="KW-1185">Reference proteome</keyword>
<comment type="similarity">
    <text evidence="2">Belongs to the short-chain dehydrogenases/reductases (SDR) family.</text>
</comment>
<dbReference type="InterPro" id="IPR002347">
    <property type="entry name" value="SDR_fam"/>
</dbReference>
<evidence type="ECO:0000256" key="2">
    <source>
        <dbReference type="RuleBase" id="RU000363"/>
    </source>
</evidence>
<dbReference type="Pfam" id="PF00106">
    <property type="entry name" value="adh_short"/>
    <property type="match status" value="1"/>
</dbReference>
<dbReference type="GO" id="GO:0016491">
    <property type="term" value="F:oxidoreductase activity"/>
    <property type="evidence" value="ECO:0007669"/>
    <property type="project" value="UniProtKB-KW"/>
</dbReference>
<name>A0AA36F5M5_OCTVU</name>
<evidence type="ECO:0000313" key="4">
    <source>
        <dbReference type="EMBL" id="CAI9726666.1"/>
    </source>
</evidence>
<keyword evidence="1" id="KW-0560">Oxidoreductase</keyword>
<keyword evidence="3" id="KW-0472">Membrane</keyword>
<evidence type="ECO:0000256" key="1">
    <source>
        <dbReference type="ARBA" id="ARBA00023002"/>
    </source>
</evidence>
<keyword evidence="3" id="KW-1133">Transmembrane helix</keyword>
<organism evidence="4 5">
    <name type="scientific">Octopus vulgaris</name>
    <name type="common">Common octopus</name>
    <dbReference type="NCBI Taxonomy" id="6645"/>
    <lineage>
        <taxon>Eukaryota</taxon>
        <taxon>Metazoa</taxon>
        <taxon>Spiralia</taxon>
        <taxon>Lophotrochozoa</taxon>
        <taxon>Mollusca</taxon>
        <taxon>Cephalopoda</taxon>
        <taxon>Coleoidea</taxon>
        <taxon>Octopodiformes</taxon>
        <taxon>Octopoda</taxon>
        <taxon>Incirrata</taxon>
        <taxon>Octopodidae</taxon>
        <taxon>Octopus</taxon>
    </lineage>
</organism>
<sequence>MDIIATVVIVVVAAVFCHCFTFDREIQRQQNNMMFSTIIDLILVALAVISIYLLLQWYLRTLTVTEFNQKYVLVTGCDTGFGYLLAKQLDVLGFNVFATCLTKEAISGLHAICTKRLEAFLMDVTKKEDIEKVEKFVRSRLPKNTGLWALVNNAGVMSTLLFPDCYSRKHYTEVMDVNVYGMIDVTTAFLPLLRMSKGRIVNVSSVLGKFTPPIFVPYCISKHAVEAYSNGLRCSLKLQNITVHIIEPGCFMTNLTSYDIIENRSRQDFAAASTDVQQFYGNKFFESYQVLVMIKQHPVQHSQVIRDMLKRKPLRQSSCSLYFLKNQKVSTFK</sequence>
<dbReference type="PRINTS" id="PR00081">
    <property type="entry name" value="GDHRDH"/>
</dbReference>
<dbReference type="AlphaFoldDB" id="A0AA36F5M5"/>
<evidence type="ECO:0000256" key="3">
    <source>
        <dbReference type="SAM" id="Phobius"/>
    </source>
</evidence>
<reference evidence="4" key="1">
    <citation type="submission" date="2023-08" db="EMBL/GenBank/DDBJ databases">
        <authorList>
            <person name="Alioto T."/>
            <person name="Alioto T."/>
            <person name="Gomez Garrido J."/>
        </authorList>
    </citation>
    <scope>NUCLEOTIDE SEQUENCE</scope>
</reference>
<dbReference type="Gene3D" id="3.40.50.720">
    <property type="entry name" value="NAD(P)-binding Rossmann-like Domain"/>
    <property type="match status" value="1"/>
</dbReference>
<dbReference type="PANTHER" id="PTHR43313">
    <property type="entry name" value="SHORT-CHAIN DEHYDROGENASE/REDUCTASE FAMILY 9C"/>
    <property type="match status" value="1"/>
</dbReference>
<dbReference type="PRINTS" id="PR00080">
    <property type="entry name" value="SDRFAMILY"/>
</dbReference>
<dbReference type="PROSITE" id="PS00061">
    <property type="entry name" value="ADH_SHORT"/>
    <property type="match status" value="1"/>
</dbReference>
<dbReference type="GO" id="GO:0008202">
    <property type="term" value="P:steroid metabolic process"/>
    <property type="evidence" value="ECO:0007669"/>
    <property type="project" value="TreeGrafter"/>
</dbReference>
<dbReference type="EMBL" id="OX597821">
    <property type="protein sequence ID" value="CAI9726666.1"/>
    <property type="molecule type" value="Genomic_DNA"/>
</dbReference>